<evidence type="ECO:0000313" key="6">
    <source>
        <dbReference type="Proteomes" id="UP000755667"/>
    </source>
</evidence>
<dbReference type="Proteomes" id="UP000755667">
    <property type="component" value="Unassembled WGS sequence"/>
</dbReference>
<dbReference type="EMBL" id="JAFBXF010000024">
    <property type="protein sequence ID" value="MBM2419690.1"/>
    <property type="molecule type" value="Genomic_DNA"/>
</dbReference>
<dbReference type="RefSeq" id="WP_138487727.1">
    <property type="nucleotide sequence ID" value="NZ_JAFBWU010000024.1"/>
</dbReference>
<comment type="similarity">
    <text evidence="1">Belongs to the metallo-dependent hydrolases superfamily. ATZ/TRZ family.</text>
</comment>
<dbReference type="InterPro" id="IPR011059">
    <property type="entry name" value="Metal-dep_hydrolase_composite"/>
</dbReference>
<gene>
    <name evidence="4" type="ORF">JQX41_22165</name>
    <name evidence="5" type="ORF">JQX48_22185</name>
</gene>
<dbReference type="InterPro" id="IPR006680">
    <property type="entry name" value="Amidohydro-rel"/>
</dbReference>
<dbReference type="AlphaFoldDB" id="A0A9Q2NW83"/>
<dbReference type="EMBL" id="JAFBXE010000024">
    <property type="protein sequence ID" value="MBM2415019.1"/>
    <property type="molecule type" value="Genomic_DNA"/>
</dbReference>
<sequence>MTQTLFRGVRLLDLDVNDGMTAACDLRVSNGRIGEIAKDLSAQPGVKVIEGAGNLLMPGLINGHFHSAVNHMKGRLPSLPLEIFMLYECPELEVLRPTPREAYLRTMLGCIEMLRGGTTSVQDDCFFVPSPDPEIIDAVAQAYVDSGMRARLALDQPELSELEKLPFLRDILPPDLRAQLSAPQGVPAPALLESYAHLIATWHGAADGRIKAAVSCSAPQRVSPDYFLQLDDISLRHDLPFYAHMLETRLQRVYGEECLQGRSLVQYTHDLALLSDRMNVIHAIWVDDADLDLLAASSATVAHNPNSNLRLGSGIMRWRDMQDRGIPLCLGVDEAIADDAINMWSVMKTASVIHNLSDWDYTRWPQATEVIRAATAGGGQAMREPGLGTLDIGAPADLILVDLTALPFVPLNNLSRQLVHCEFGQSVLMTMVAGHIVAERGHLTTIDEAALLAEAAAFFAGKKHAMDMADKQVEKFLPHYREMYRRAGARSLPLERRLPNPA</sequence>
<accession>A0A9Q2NW83</accession>
<keyword evidence="2" id="KW-0378">Hydrolase</keyword>
<evidence type="ECO:0000259" key="3">
    <source>
        <dbReference type="Pfam" id="PF01979"/>
    </source>
</evidence>
<comment type="caution">
    <text evidence="4">The sequence shown here is derived from an EMBL/GenBank/DDBJ whole genome shotgun (WGS) entry which is preliminary data.</text>
</comment>
<organism evidence="4 6">
    <name type="scientific">Marivita cryptomonadis</name>
    <dbReference type="NCBI Taxonomy" id="505252"/>
    <lineage>
        <taxon>Bacteria</taxon>
        <taxon>Pseudomonadati</taxon>
        <taxon>Pseudomonadota</taxon>
        <taxon>Alphaproteobacteria</taxon>
        <taxon>Rhodobacterales</taxon>
        <taxon>Roseobacteraceae</taxon>
        <taxon>Marivita</taxon>
    </lineage>
</organism>
<dbReference type="SUPFAM" id="SSF51338">
    <property type="entry name" value="Composite domain of metallo-dependent hydrolases"/>
    <property type="match status" value="1"/>
</dbReference>
<keyword evidence="7" id="KW-1185">Reference proteome</keyword>
<evidence type="ECO:0000313" key="5">
    <source>
        <dbReference type="EMBL" id="MBM2419690.1"/>
    </source>
</evidence>
<reference evidence="4 7" key="1">
    <citation type="submission" date="2021-01" db="EMBL/GenBank/DDBJ databases">
        <title>Diatom-associated Roseobacters Show Island Model of Population Structure.</title>
        <authorList>
            <person name="Qu L."/>
            <person name="Feng X."/>
            <person name="Chen Y."/>
            <person name="Li L."/>
            <person name="Wang X."/>
            <person name="Hu Z."/>
            <person name="Wang H."/>
            <person name="Luo H."/>
        </authorList>
    </citation>
    <scope>NUCLEOTIDE SEQUENCE</scope>
    <source>
        <strain evidence="5 7">CC28-63</strain>
        <strain evidence="4">CC28-69</strain>
    </source>
</reference>
<dbReference type="PANTHER" id="PTHR43794">
    <property type="entry name" value="AMINOHYDROLASE SSNA-RELATED"/>
    <property type="match status" value="1"/>
</dbReference>
<feature type="domain" description="Amidohydrolase-related" evidence="3">
    <location>
        <begin position="56"/>
        <end position="437"/>
    </location>
</feature>
<evidence type="ECO:0000313" key="7">
    <source>
        <dbReference type="Proteomes" id="UP000809440"/>
    </source>
</evidence>
<dbReference type="Gene3D" id="2.30.40.10">
    <property type="entry name" value="Urease, subunit C, domain 1"/>
    <property type="match status" value="1"/>
</dbReference>
<proteinExistence type="inferred from homology"/>
<dbReference type="InterPro" id="IPR050287">
    <property type="entry name" value="MTA/SAH_deaminase"/>
</dbReference>
<dbReference type="SUPFAM" id="SSF51556">
    <property type="entry name" value="Metallo-dependent hydrolases"/>
    <property type="match status" value="1"/>
</dbReference>
<dbReference type="GO" id="GO:0016810">
    <property type="term" value="F:hydrolase activity, acting on carbon-nitrogen (but not peptide) bonds"/>
    <property type="evidence" value="ECO:0007669"/>
    <property type="project" value="InterPro"/>
</dbReference>
<dbReference type="PANTHER" id="PTHR43794:SF11">
    <property type="entry name" value="AMIDOHYDROLASE-RELATED DOMAIN-CONTAINING PROTEIN"/>
    <property type="match status" value="1"/>
</dbReference>
<evidence type="ECO:0000256" key="2">
    <source>
        <dbReference type="ARBA" id="ARBA00022801"/>
    </source>
</evidence>
<dbReference type="Gene3D" id="3.20.20.140">
    <property type="entry name" value="Metal-dependent hydrolases"/>
    <property type="match status" value="1"/>
</dbReference>
<evidence type="ECO:0000313" key="4">
    <source>
        <dbReference type="EMBL" id="MBM2415019.1"/>
    </source>
</evidence>
<dbReference type="Proteomes" id="UP000809440">
    <property type="component" value="Unassembled WGS sequence"/>
</dbReference>
<name>A0A9Q2NW83_9RHOB</name>
<protein>
    <submittedName>
        <fullName evidence="4">Amidohydrolase family protein</fullName>
    </submittedName>
</protein>
<evidence type="ECO:0000256" key="1">
    <source>
        <dbReference type="ARBA" id="ARBA00006745"/>
    </source>
</evidence>
<dbReference type="InterPro" id="IPR032466">
    <property type="entry name" value="Metal_Hydrolase"/>
</dbReference>
<dbReference type="Pfam" id="PF01979">
    <property type="entry name" value="Amidohydro_1"/>
    <property type="match status" value="1"/>
</dbReference>